<keyword evidence="2" id="KW-1133">Transmembrane helix</keyword>
<gene>
    <name evidence="4" type="primary">mltF_26</name>
    <name evidence="4" type="ORF">SDC9_80960</name>
</gene>
<dbReference type="Gene3D" id="3.40.190.10">
    <property type="entry name" value="Periplasmic binding protein-like II"/>
    <property type="match status" value="2"/>
</dbReference>
<dbReference type="EMBL" id="VSSQ01006955">
    <property type="protein sequence ID" value="MPM34377.1"/>
    <property type="molecule type" value="Genomic_DNA"/>
</dbReference>
<evidence type="ECO:0000259" key="3">
    <source>
        <dbReference type="SMART" id="SM00062"/>
    </source>
</evidence>
<keyword evidence="2" id="KW-0472">Membrane</keyword>
<dbReference type="PANTHER" id="PTHR35936">
    <property type="entry name" value="MEMBRANE-BOUND LYTIC MUREIN TRANSGLYCOSYLASE F"/>
    <property type="match status" value="1"/>
</dbReference>
<evidence type="ECO:0000313" key="4">
    <source>
        <dbReference type="EMBL" id="MPM34377.1"/>
    </source>
</evidence>
<reference evidence="4" key="1">
    <citation type="submission" date="2019-08" db="EMBL/GenBank/DDBJ databases">
        <authorList>
            <person name="Kucharzyk K."/>
            <person name="Murdoch R.W."/>
            <person name="Higgins S."/>
            <person name="Loffler F."/>
        </authorList>
    </citation>
    <scope>NUCLEOTIDE SEQUENCE</scope>
</reference>
<proteinExistence type="predicted"/>
<dbReference type="Pfam" id="PF00497">
    <property type="entry name" value="SBP_bac_3"/>
    <property type="match status" value="1"/>
</dbReference>
<dbReference type="PANTHER" id="PTHR35936:SF19">
    <property type="entry name" value="AMINO-ACID-BINDING PROTEIN YXEM-RELATED"/>
    <property type="match status" value="1"/>
</dbReference>
<evidence type="ECO:0000256" key="1">
    <source>
        <dbReference type="ARBA" id="ARBA00022729"/>
    </source>
</evidence>
<comment type="caution">
    <text evidence="4">The sequence shown here is derived from an EMBL/GenBank/DDBJ whole genome shotgun (WGS) entry which is preliminary data.</text>
</comment>
<sequence>MKSKKIIVIYGVLLVVALSLMVILYTVSRKVEIVLPRDFSEIVNSGELNIVTDYNPIGYHVSGDTLAGFQHGLIKALEQDWKLKVNIFLENSLDKNLQGLKQGRYDIVARNIPVTTHLRQQFGFTESINLNKQVLVQRKPEFNDSITPIRQHLDLAKKTIHIHRDSPVILRLQNLSHEIGDTIFIIQNDIYETEQLVMMVAGGDIDFTVCDEVLARKLAKEMPEIDVDTDISFTQLESWAVRKDSPVLLDSLNAWLSRFLTPASTHSLSHRK</sequence>
<accession>A0A644Z186</accession>
<dbReference type="AlphaFoldDB" id="A0A644Z186"/>
<feature type="transmembrane region" description="Helical" evidence="2">
    <location>
        <begin position="7"/>
        <end position="27"/>
    </location>
</feature>
<dbReference type="SUPFAM" id="SSF53850">
    <property type="entry name" value="Periplasmic binding protein-like II"/>
    <property type="match status" value="1"/>
</dbReference>
<dbReference type="SMART" id="SM00062">
    <property type="entry name" value="PBPb"/>
    <property type="match status" value="1"/>
</dbReference>
<evidence type="ECO:0000256" key="2">
    <source>
        <dbReference type="SAM" id="Phobius"/>
    </source>
</evidence>
<dbReference type="InterPro" id="IPR001638">
    <property type="entry name" value="Solute-binding_3/MltF_N"/>
</dbReference>
<protein>
    <submittedName>
        <fullName evidence="4">Membrane-bound lytic murein transglycosylase F</fullName>
    </submittedName>
</protein>
<feature type="domain" description="Solute-binding protein family 3/N-terminal" evidence="3">
    <location>
        <begin position="47"/>
        <end position="271"/>
    </location>
</feature>
<keyword evidence="2" id="KW-0812">Transmembrane</keyword>
<name>A0A644Z186_9ZZZZ</name>
<dbReference type="CDD" id="cd01009">
    <property type="entry name" value="PBP2_YfhD_N"/>
    <property type="match status" value="1"/>
</dbReference>
<keyword evidence="1" id="KW-0732">Signal</keyword>
<organism evidence="4">
    <name type="scientific">bioreactor metagenome</name>
    <dbReference type="NCBI Taxonomy" id="1076179"/>
    <lineage>
        <taxon>unclassified sequences</taxon>
        <taxon>metagenomes</taxon>
        <taxon>ecological metagenomes</taxon>
    </lineage>
</organism>